<dbReference type="AlphaFoldDB" id="A0A2P7UJ74"/>
<reference evidence="3 4" key="1">
    <citation type="submission" date="2018-03" db="EMBL/GenBank/DDBJ databases">
        <title>Brevisbacillus phylogenomics.</title>
        <authorList>
            <person name="Dunlap C."/>
        </authorList>
    </citation>
    <scope>NUCLEOTIDE SEQUENCE [LARGE SCALE GENOMIC DNA]</scope>
    <source>
        <strain evidence="3 4">NRRL NRS-1210</strain>
    </source>
</reference>
<proteinExistence type="predicted"/>
<keyword evidence="2" id="KW-0812">Transmembrane</keyword>
<name>A0A2P7UJ74_9BACL</name>
<accession>A0A2P7UJ74</accession>
<keyword evidence="2" id="KW-0472">Membrane</keyword>
<dbReference type="RefSeq" id="WP_088910416.1">
    <property type="nucleotide sequence ID" value="NZ_CP176370.1"/>
</dbReference>
<comment type="caution">
    <text evidence="3">The sequence shown here is derived from an EMBL/GenBank/DDBJ whole genome shotgun (WGS) entry which is preliminary data.</text>
</comment>
<evidence type="ECO:0000256" key="1">
    <source>
        <dbReference type="SAM" id="MobiDB-lite"/>
    </source>
</evidence>
<sequence>METQVDKAAKGKKSKSSKLQTDQEDLKGTFVAVLIVGGIILVGWLGVFGLFLDRA</sequence>
<organism evidence="3 4">
    <name type="scientific">Brevibacillus fortis</name>
    <dbReference type="NCBI Taxonomy" id="2126352"/>
    <lineage>
        <taxon>Bacteria</taxon>
        <taxon>Bacillati</taxon>
        <taxon>Bacillota</taxon>
        <taxon>Bacilli</taxon>
        <taxon>Bacillales</taxon>
        <taxon>Paenibacillaceae</taxon>
        <taxon>Brevibacillus</taxon>
    </lineage>
</organism>
<keyword evidence="4" id="KW-1185">Reference proteome</keyword>
<dbReference type="Proteomes" id="UP000240419">
    <property type="component" value="Unassembled WGS sequence"/>
</dbReference>
<keyword evidence="2" id="KW-1133">Transmembrane helix</keyword>
<dbReference type="EMBL" id="PXZM01000051">
    <property type="protein sequence ID" value="PSJ87020.1"/>
    <property type="molecule type" value="Genomic_DNA"/>
</dbReference>
<protein>
    <submittedName>
        <fullName evidence="3">Cytochrome c oxidase subunit 2A</fullName>
    </submittedName>
</protein>
<gene>
    <name evidence="3" type="ORF">C7R93_27650</name>
</gene>
<feature type="region of interest" description="Disordered" evidence="1">
    <location>
        <begin position="1"/>
        <end position="22"/>
    </location>
</feature>
<evidence type="ECO:0000256" key="2">
    <source>
        <dbReference type="SAM" id="Phobius"/>
    </source>
</evidence>
<evidence type="ECO:0000313" key="3">
    <source>
        <dbReference type="EMBL" id="PSJ87020.1"/>
    </source>
</evidence>
<feature type="transmembrane region" description="Helical" evidence="2">
    <location>
        <begin position="30"/>
        <end position="52"/>
    </location>
</feature>
<evidence type="ECO:0000313" key="4">
    <source>
        <dbReference type="Proteomes" id="UP000240419"/>
    </source>
</evidence>
<dbReference type="GeneID" id="61035718"/>